<evidence type="ECO:0000256" key="3">
    <source>
        <dbReference type="ARBA" id="ARBA00022989"/>
    </source>
</evidence>
<sequence length="140" mass="16204">MNEVKFRFTDTEAFHMFIYAGDLKLLYFLFVLMIVDVITGFAKAIKNNNLWSKKSMKGFAKKLLIFCIIILANVIDQILQLKGGLLMITIFYYIANEGLSIVENCAEMEVLVPEQIKDKLRVIKNDSEKSDNNERAREDR</sequence>
<dbReference type="RefSeq" id="YP_009792346.1">
    <property type="nucleotide sequence ID" value="NC_047855.1"/>
</dbReference>
<keyword evidence="2 5" id="KW-0812">Transmembrane</keyword>
<evidence type="ECO:0000313" key="7">
    <source>
        <dbReference type="Proteomes" id="UP000223273"/>
    </source>
</evidence>
<proteinExistence type="predicted"/>
<dbReference type="GeneID" id="54982549"/>
<accession>A0A0E4G1F0</accession>
<dbReference type="KEGG" id="vg:54982549"/>
<name>A0A0E4G1F0_9CAUD</name>
<keyword evidence="4 5" id="KW-0472">Membrane</keyword>
<organism evidence="6 7">
    <name type="scientific">Staphylococcus phage PSa3</name>
    <dbReference type="NCBI Taxonomy" id="1319980"/>
    <lineage>
        <taxon>Viruses</taxon>
        <taxon>Duplodnaviria</taxon>
        <taxon>Heunggongvirae</taxon>
        <taxon>Uroviricota</taxon>
        <taxon>Caudoviricetes</taxon>
        <taxon>Rountreeviridae</taxon>
        <taxon>Rakietenvirinae</taxon>
        <taxon>Rosenblumvirus</taxon>
        <taxon>Rosenblumvirus PSa3</taxon>
    </lineage>
</organism>
<dbReference type="EMBL" id="HF937074">
    <property type="protein sequence ID" value="CCW03255.1"/>
    <property type="molecule type" value="Genomic_DNA"/>
</dbReference>
<evidence type="ECO:0000256" key="1">
    <source>
        <dbReference type="ARBA" id="ARBA00004301"/>
    </source>
</evidence>
<dbReference type="Proteomes" id="UP000223273">
    <property type="component" value="Segment"/>
</dbReference>
<dbReference type="Pfam" id="PF05105">
    <property type="entry name" value="Phage_holin_4_1"/>
    <property type="match status" value="1"/>
</dbReference>
<evidence type="ECO:0000256" key="5">
    <source>
        <dbReference type="SAM" id="Phobius"/>
    </source>
</evidence>
<evidence type="ECO:0000256" key="4">
    <source>
        <dbReference type="ARBA" id="ARBA00023136"/>
    </source>
</evidence>
<dbReference type="NCBIfam" id="TIGR01593">
    <property type="entry name" value="holin_tox_secr"/>
    <property type="match status" value="1"/>
</dbReference>
<dbReference type="GO" id="GO:0033644">
    <property type="term" value="C:host cell membrane"/>
    <property type="evidence" value="ECO:0007669"/>
    <property type="project" value="UniProtKB-SubCell"/>
</dbReference>
<protein>
    <submittedName>
        <fullName evidence="6">Putativ phage holin</fullName>
    </submittedName>
</protein>
<evidence type="ECO:0000256" key="2">
    <source>
        <dbReference type="ARBA" id="ARBA00022692"/>
    </source>
</evidence>
<dbReference type="InterPro" id="IPR006480">
    <property type="entry name" value="Phage_holin_4_1"/>
</dbReference>
<feature type="transmembrane region" description="Helical" evidence="5">
    <location>
        <begin position="25"/>
        <end position="42"/>
    </location>
</feature>
<gene>
    <name evidence="6" type="primary">PSa3_ORF11c</name>
</gene>
<feature type="transmembrane region" description="Helical" evidence="5">
    <location>
        <begin position="63"/>
        <end position="95"/>
    </location>
</feature>
<reference evidence="6 7" key="2">
    <citation type="submission" date="2015-04" db="EMBL/GenBank/DDBJ databases">
        <title>Isolation and characterization of MRSA phages with lytic activity against CC398 strains.</title>
        <authorList>
            <person name="Kraushaar B."/>
            <person name="Dinh Thanh M."/>
            <person name="Reetz J."/>
            <person name="Fetsch A."/>
            <person name="Hammerl J.A."/>
            <person name="Hertwig S."/>
        </authorList>
    </citation>
    <scope>NUCLEOTIDE SEQUENCE [LARGE SCALE GENOMIC DNA]</scope>
</reference>
<evidence type="ECO:0000313" key="6">
    <source>
        <dbReference type="EMBL" id="CCW03255.1"/>
    </source>
</evidence>
<keyword evidence="3 5" id="KW-1133">Transmembrane helix</keyword>
<keyword evidence="7" id="KW-1185">Reference proteome</keyword>
<comment type="subcellular location">
    <subcellularLocation>
        <location evidence="1">Host membrane</location>
        <topology evidence="1">Multi-pass membrane protein</topology>
    </subcellularLocation>
</comment>
<reference evidence="6 7" key="1">
    <citation type="submission" date="2013-03" db="EMBL/GenBank/DDBJ databases">
        <authorList>
            <person name="Hammerl J."/>
        </authorList>
    </citation>
    <scope>NUCLEOTIDE SEQUENCE [LARGE SCALE GENOMIC DNA]</scope>
</reference>